<reference evidence="4" key="1">
    <citation type="submission" date="2017-02" db="UniProtKB">
        <authorList>
            <consortium name="WormBaseParasite"/>
        </authorList>
    </citation>
    <scope>IDENTIFICATION</scope>
</reference>
<reference evidence="2 3" key="2">
    <citation type="submission" date="2018-11" db="EMBL/GenBank/DDBJ databases">
        <authorList>
            <consortium name="Pathogen Informatics"/>
        </authorList>
    </citation>
    <scope>NUCLEOTIDE SEQUENCE [LARGE SCALE GENOMIC DNA]</scope>
</reference>
<feature type="transmembrane region" description="Helical" evidence="1">
    <location>
        <begin position="101"/>
        <end position="122"/>
    </location>
</feature>
<dbReference type="Proteomes" id="UP000267096">
    <property type="component" value="Unassembled WGS sequence"/>
</dbReference>
<gene>
    <name evidence="2" type="ORF">ASIM_LOCUS15100</name>
</gene>
<evidence type="ECO:0000256" key="1">
    <source>
        <dbReference type="SAM" id="Phobius"/>
    </source>
</evidence>
<accession>A0A0M3K402</accession>
<evidence type="ECO:0000313" key="2">
    <source>
        <dbReference type="EMBL" id="VDK54233.1"/>
    </source>
</evidence>
<feature type="transmembrane region" description="Helical" evidence="1">
    <location>
        <begin position="207"/>
        <end position="231"/>
    </location>
</feature>
<organism evidence="4">
    <name type="scientific">Anisakis simplex</name>
    <name type="common">Herring worm</name>
    <dbReference type="NCBI Taxonomy" id="6269"/>
    <lineage>
        <taxon>Eukaryota</taxon>
        <taxon>Metazoa</taxon>
        <taxon>Ecdysozoa</taxon>
        <taxon>Nematoda</taxon>
        <taxon>Chromadorea</taxon>
        <taxon>Rhabditida</taxon>
        <taxon>Spirurina</taxon>
        <taxon>Ascaridomorpha</taxon>
        <taxon>Ascaridoidea</taxon>
        <taxon>Anisakidae</taxon>
        <taxon>Anisakis</taxon>
        <taxon>Anisakis simplex complex</taxon>
    </lineage>
</organism>
<keyword evidence="1" id="KW-0812">Transmembrane</keyword>
<dbReference type="AlphaFoldDB" id="A0A0M3K402"/>
<evidence type="ECO:0000313" key="3">
    <source>
        <dbReference type="Proteomes" id="UP000267096"/>
    </source>
</evidence>
<evidence type="ECO:0000313" key="4">
    <source>
        <dbReference type="WBParaSite" id="ASIM_0001569301-mRNA-1"/>
    </source>
</evidence>
<keyword evidence="1" id="KW-0472">Membrane</keyword>
<dbReference type="EMBL" id="UYRR01032111">
    <property type="protein sequence ID" value="VDK54233.1"/>
    <property type="molecule type" value="Genomic_DNA"/>
</dbReference>
<keyword evidence="1" id="KW-1133">Transmembrane helix</keyword>
<feature type="transmembrane region" description="Helical" evidence="1">
    <location>
        <begin position="27"/>
        <end position="51"/>
    </location>
</feature>
<proteinExistence type="predicted"/>
<feature type="transmembrane region" description="Helical" evidence="1">
    <location>
        <begin position="175"/>
        <end position="195"/>
    </location>
</feature>
<dbReference type="OrthoDB" id="10554613at2759"/>
<name>A0A0M3K402_ANISI</name>
<keyword evidence="3" id="KW-1185">Reference proteome</keyword>
<dbReference type="WBParaSite" id="ASIM_0001569301-mRNA-1">
    <property type="protein sequence ID" value="ASIM_0001569301-mRNA-1"/>
    <property type="gene ID" value="ASIM_0001569301"/>
</dbReference>
<sequence length="291" mass="33396">MGVGILLHVAEIFSCVQLWNAYPGFYFIAHFSAVDILLLLQYGIWGGAVVLTHSEITTPGQRIFVNIFINFTWYVVLYYNPYGYSVTGDWKAYLNNGSRTYYTIFNGLTVLLNFVIYVLVMIELVKITRKRRLIVKASSTGVIDNHRMSATLGTRNAPANERGTTIDNFRRSAEFGLLLSCFTSWIGFIFQQMLINWLHVEAHLEDFLINTAFMTQCWTNTLMRAFLSILLRQKMMNLLKDLICCGSLKRHFSCAAQRIPLVSYVRNSNVKMFTTTQHPKTQKVSDVNHQV</sequence>
<feature type="transmembrane region" description="Helical" evidence="1">
    <location>
        <begin position="63"/>
        <end position="81"/>
    </location>
</feature>
<protein>
    <submittedName>
        <fullName evidence="4">7TM_GPCR_Srx domain-containing protein</fullName>
    </submittedName>
</protein>